<feature type="binding site" evidence="9">
    <location>
        <position position="275"/>
    </location>
    <ligand>
        <name>DNA</name>
        <dbReference type="ChEBI" id="CHEBI:16991"/>
    </ligand>
</feature>
<evidence type="ECO:0000256" key="3">
    <source>
        <dbReference type="ARBA" id="ARBA00022763"/>
    </source>
</evidence>
<dbReference type="InterPro" id="IPR036388">
    <property type="entry name" value="WH-like_DNA-bd_sf"/>
</dbReference>
<feature type="binding site" evidence="9">
    <location>
        <position position="270"/>
    </location>
    <ligand>
        <name>DNA</name>
        <dbReference type="ChEBI" id="CHEBI:16991"/>
    </ligand>
</feature>
<dbReference type="GO" id="GO:0016887">
    <property type="term" value="F:ATP hydrolysis activity"/>
    <property type="evidence" value="ECO:0007669"/>
    <property type="project" value="RHEA"/>
</dbReference>
<organism evidence="11 12">
    <name type="scientific">Mycoplasmopsis columbina SF7</name>
    <dbReference type="NCBI Taxonomy" id="1037410"/>
    <lineage>
        <taxon>Bacteria</taxon>
        <taxon>Bacillati</taxon>
        <taxon>Mycoplasmatota</taxon>
        <taxon>Mycoplasmoidales</taxon>
        <taxon>Metamycoplasmataceae</taxon>
        <taxon>Mycoplasmopsis</taxon>
    </lineage>
</organism>
<feature type="domain" description="AAA+ ATPase" evidence="10">
    <location>
        <begin position="11"/>
        <end position="142"/>
    </location>
</feature>
<dbReference type="SMART" id="SM00382">
    <property type="entry name" value="AAA"/>
    <property type="match status" value="1"/>
</dbReference>
<evidence type="ECO:0000256" key="6">
    <source>
        <dbReference type="ARBA" id="ARBA00023125"/>
    </source>
</evidence>
<comment type="domain">
    <text evidence="9">Has 3 domains, the large (RuvB-L) and small ATPase (RuvB-S) domains and the C-terminal head (RuvB-H) domain. The head domain binds DNA, while the ATPase domains jointly bind ATP, ADP or are empty depending on the state of the subunit in the translocation cycle. During a single DNA translocation step the structure of each domain remains the same, but their relative positions change.</text>
</comment>
<dbReference type="STRING" id="1037410.MCSF7_02071"/>
<keyword evidence="7 9" id="KW-0233">DNA recombination</keyword>
<keyword evidence="1 9" id="KW-0963">Cytoplasm</keyword>
<feature type="binding site" evidence="9">
    <location>
        <position position="141"/>
    </location>
    <ligand>
        <name>ATP</name>
        <dbReference type="ChEBI" id="CHEBI:30616"/>
    </ligand>
</feature>
<dbReference type="GO" id="GO:0006310">
    <property type="term" value="P:DNA recombination"/>
    <property type="evidence" value="ECO:0007669"/>
    <property type="project" value="UniProtKB-UniRule"/>
</dbReference>
<dbReference type="InterPro" id="IPR027417">
    <property type="entry name" value="P-loop_NTPase"/>
</dbReference>
<protein>
    <recommendedName>
        <fullName evidence="9">Holliday junction branch migration complex subunit RuvB</fullName>
        <ecNumber evidence="9">3.6.4.-</ecNumber>
    </recommendedName>
</protein>
<dbReference type="InterPro" id="IPR008823">
    <property type="entry name" value="RuvB_wg_C"/>
</dbReference>
<dbReference type="GO" id="GO:0005737">
    <property type="term" value="C:cytoplasm"/>
    <property type="evidence" value="ECO:0007669"/>
    <property type="project" value="UniProtKB-SubCell"/>
</dbReference>
<evidence type="ECO:0000313" key="11">
    <source>
        <dbReference type="EMBL" id="EGV00206.1"/>
    </source>
</evidence>
<keyword evidence="5 9" id="KW-0067">ATP-binding</keyword>
<comment type="caution">
    <text evidence="9">Lacks conserved residue(s) required for the propagation of feature annotation.</text>
</comment>
<gene>
    <name evidence="9 11" type="primary">ruvB</name>
    <name evidence="11" type="ORF">MCSF7_02071</name>
</gene>
<feature type="binding site" evidence="9">
    <location>
        <position position="131"/>
    </location>
    <ligand>
        <name>ATP</name>
        <dbReference type="ChEBI" id="CHEBI:30616"/>
    </ligand>
</feature>
<dbReference type="InterPro" id="IPR004605">
    <property type="entry name" value="DNA_helicase_Holl-junc_RuvB"/>
</dbReference>
<dbReference type="EC" id="3.6.4.-" evidence="9"/>
<dbReference type="GO" id="GO:0005524">
    <property type="term" value="F:ATP binding"/>
    <property type="evidence" value="ECO:0007669"/>
    <property type="project" value="UniProtKB-UniRule"/>
</dbReference>
<dbReference type="Pfam" id="PF17864">
    <property type="entry name" value="AAA_lid_4"/>
    <property type="match status" value="1"/>
</dbReference>
<evidence type="ECO:0000313" key="12">
    <source>
        <dbReference type="Proteomes" id="UP000004978"/>
    </source>
</evidence>
<comment type="catalytic activity">
    <reaction evidence="9">
        <text>ATP + H2O = ADP + phosphate + H(+)</text>
        <dbReference type="Rhea" id="RHEA:13065"/>
        <dbReference type="ChEBI" id="CHEBI:15377"/>
        <dbReference type="ChEBI" id="CHEBI:15378"/>
        <dbReference type="ChEBI" id="CHEBI:30616"/>
        <dbReference type="ChEBI" id="CHEBI:43474"/>
        <dbReference type="ChEBI" id="CHEBI:456216"/>
    </reaction>
</comment>
<comment type="subcellular location">
    <subcellularLocation>
        <location evidence="9">Cytoplasm</location>
    </subcellularLocation>
</comment>
<dbReference type="PANTHER" id="PTHR42848">
    <property type="match status" value="1"/>
</dbReference>
<dbReference type="NCBIfam" id="TIGR00635">
    <property type="entry name" value="ruvB"/>
    <property type="match status" value="1"/>
</dbReference>
<comment type="caution">
    <text evidence="11">The sequence shown here is derived from an EMBL/GenBank/DDBJ whole genome shotgun (WGS) entry which is preliminary data.</text>
</comment>
<feature type="region of interest" description="Head domain (RuvB-H)" evidence="9">
    <location>
        <begin position="215"/>
        <end position="292"/>
    </location>
</feature>
<keyword evidence="4 9" id="KW-0378">Hydrolase</keyword>
<keyword evidence="8 9" id="KW-0234">DNA repair</keyword>
<dbReference type="EMBL" id="AFXA01000011">
    <property type="protein sequence ID" value="EGV00206.1"/>
    <property type="molecule type" value="Genomic_DNA"/>
</dbReference>
<feature type="binding site" evidence="9">
    <location>
        <position position="26"/>
    </location>
    <ligand>
        <name>ATP</name>
        <dbReference type="ChEBI" id="CHEBI:30616"/>
    </ligand>
</feature>
<reference evidence="11 12" key="1">
    <citation type="journal article" date="2013" name="Genome Announc.">
        <title>Genome Sequence of Mycoplasma columbinum Strain SF7.</title>
        <authorList>
            <person name="Guo Z."/>
            <person name="Xu X."/>
            <person name="Zheng Q."/>
            <person name="Li T."/>
            <person name="Kuang S."/>
            <person name="Zhang Z."/>
            <person name="Chen Y."/>
            <person name="Lu X."/>
            <person name="Zhou R."/>
            <person name="Bi D."/>
            <person name="Jin H."/>
        </authorList>
    </citation>
    <scope>NUCLEOTIDE SEQUENCE [LARGE SCALE GENOMIC DNA]</scope>
    <source>
        <strain evidence="11 12">SF7</strain>
    </source>
</reference>
<proteinExistence type="inferred from homology"/>
<feature type="binding site" evidence="9">
    <location>
        <position position="25"/>
    </location>
    <ligand>
        <name>ATP</name>
        <dbReference type="ChEBI" id="CHEBI:30616"/>
    </ligand>
</feature>
<keyword evidence="3 9" id="KW-0227">DNA damage</keyword>
<sequence length="292" mass="33254">MINGSLQRKEILDHILFYGPPGVGKTSLATIIGNELNKKVHFLQGNLLEKKSDILSVFAGVSDGDIVFIDEIHSINKNVEELIYTAMEDFKIDLIIGPEGNSKVLRMNLKPFTLIGATTKSNLLSAPLKDRFGLKAKLNLYKNEDLVKILSNSAQKMNITIDEDILFLISKYSQNVPRIANNLLKRVYDFALDNKEDKITKKTVLKTFKYLEIYKFGLNKDHLEYLKTLRDVFDSKFASIDALASILNFNKENLIYEIEPLLLNHKLIQKSPRGRCITTKGINYLLNNQFLN</sequence>
<evidence type="ECO:0000256" key="5">
    <source>
        <dbReference type="ARBA" id="ARBA00022840"/>
    </source>
</evidence>
<name>F9UKK1_9BACT</name>
<accession>F9UKK1</accession>
<dbReference type="HAMAP" id="MF_00016">
    <property type="entry name" value="DNA_HJ_migration_RuvB"/>
    <property type="match status" value="1"/>
</dbReference>
<comment type="function">
    <text evidence="9">The RuvA-RuvB-RuvC complex processes Holliday junction (HJ) DNA during genetic recombination and DNA repair, while the RuvA-RuvB complex plays an important role in the rescue of blocked DNA replication forks via replication fork reversal (RFR). RuvA specifically binds to HJ cruciform DNA, conferring on it an open structure. The RuvB hexamer acts as an ATP-dependent pump, pulling dsDNA into and through the RuvAB complex. RuvB forms 2 homohexamers on either side of HJ DNA bound by 1 or 2 RuvA tetramers; 4 subunits per hexamer contact DNA at a time. Coordinated motions by a converter formed by DNA-disengaged RuvB subunits stimulates ATP hydrolysis and nucleotide exchange. Immobilization of the converter enables RuvB to convert the ATP-contained energy into a lever motion, pulling 2 nucleotides of DNA out of the RuvA tetramer per ATP hydrolyzed, thus driving DNA branch migration. The RuvB motors rotate together with the DNA substrate, which together with the progressing nucleotide cycle form the mechanistic basis for DNA recombination by continuous HJ branch migration. Branch migration allows RuvC to scan DNA until it finds its consensus sequence, where it cleaves and resolves cruciform DNA.</text>
</comment>
<feature type="binding site" evidence="9">
    <location>
        <position position="178"/>
    </location>
    <ligand>
        <name>ATP</name>
        <dbReference type="ChEBI" id="CHEBI:30616"/>
    </ligand>
</feature>
<dbReference type="CDD" id="cd00009">
    <property type="entry name" value="AAA"/>
    <property type="match status" value="1"/>
</dbReference>
<dbReference type="InterPro" id="IPR041445">
    <property type="entry name" value="AAA_lid_4"/>
</dbReference>
<evidence type="ECO:0000256" key="4">
    <source>
        <dbReference type="ARBA" id="ARBA00022801"/>
    </source>
</evidence>
<feature type="binding site" evidence="9">
    <location>
        <position position="26"/>
    </location>
    <ligand>
        <name>Mg(2+)</name>
        <dbReference type="ChEBI" id="CHEBI:18420"/>
    </ligand>
</feature>
<feature type="binding site" evidence="9">
    <location>
        <position position="27"/>
    </location>
    <ligand>
        <name>ATP</name>
        <dbReference type="ChEBI" id="CHEBI:30616"/>
    </ligand>
</feature>
<dbReference type="SUPFAM" id="SSF46785">
    <property type="entry name" value="Winged helix' DNA-binding domain"/>
    <property type="match status" value="1"/>
</dbReference>
<dbReference type="Gene3D" id="1.10.8.60">
    <property type="match status" value="1"/>
</dbReference>
<dbReference type="InterPro" id="IPR036390">
    <property type="entry name" value="WH_DNA-bd_sf"/>
</dbReference>
<dbReference type="GO" id="GO:0048476">
    <property type="term" value="C:Holliday junction resolvase complex"/>
    <property type="evidence" value="ECO:0007669"/>
    <property type="project" value="UniProtKB-UniRule"/>
</dbReference>
<dbReference type="PANTHER" id="PTHR42848:SF1">
    <property type="entry name" value="HOLLIDAY JUNCTION BRANCH MIGRATION COMPLEX SUBUNIT RUVB"/>
    <property type="match status" value="1"/>
</dbReference>
<dbReference type="Proteomes" id="UP000004978">
    <property type="component" value="Unassembled WGS sequence"/>
</dbReference>
<dbReference type="Gene3D" id="1.10.10.10">
    <property type="entry name" value="Winged helix-like DNA-binding domain superfamily/Winged helix DNA-binding domain"/>
    <property type="match status" value="1"/>
</dbReference>
<evidence type="ECO:0000256" key="7">
    <source>
        <dbReference type="ARBA" id="ARBA00023172"/>
    </source>
</evidence>
<comment type="subunit">
    <text evidence="9">Homohexamer. Forms an RuvA(8)-RuvB(12)-Holliday junction (HJ) complex. HJ DNA is sandwiched between 2 RuvA tetramers; dsDNA enters through RuvA and exits via RuvB. An RuvB hexamer assembles on each DNA strand where it exits the tetramer. Each RuvB hexamer is contacted by two RuvA subunits (via domain III) on 2 adjacent RuvB subunits; this complex drives branch migration. In the full resolvosome a probable DNA-RuvA(4)-RuvB(12)-RuvC(2) complex forms which resolves the HJ.</text>
</comment>
<dbReference type="InterPro" id="IPR003593">
    <property type="entry name" value="AAA+_ATPase"/>
</dbReference>
<dbReference type="InterPro" id="IPR008824">
    <property type="entry name" value="RuvB-like_N"/>
</dbReference>
<evidence type="ECO:0000256" key="2">
    <source>
        <dbReference type="ARBA" id="ARBA00022741"/>
    </source>
</evidence>
<dbReference type="NCBIfam" id="NF000868">
    <property type="entry name" value="PRK00080.1"/>
    <property type="match status" value="1"/>
</dbReference>
<dbReference type="GO" id="GO:0009378">
    <property type="term" value="F:four-way junction helicase activity"/>
    <property type="evidence" value="ECO:0007669"/>
    <property type="project" value="InterPro"/>
</dbReference>
<feature type="region of interest" description="Small ATPAse domain (RuvB-S)" evidence="9">
    <location>
        <begin position="142"/>
        <end position="212"/>
    </location>
</feature>
<feature type="binding site" evidence="9">
    <location>
        <begin position="88"/>
        <end position="90"/>
    </location>
    <ligand>
        <name>ATP</name>
        <dbReference type="ChEBI" id="CHEBI:30616"/>
    </ligand>
</feature>
<keyword evidence="6 9" id="KW-0238">DNA-binding</keyword>
<keyword evidence="11" id="KW-0347">Helicase</keyword>
<evidence type="ECO:0000256" key="1">
    <source>
        <dbReference type="ARBA" id="ARBA00022490"/>
    </source>
</evidence>
<feature type="binding site" evidence="9">
    <location>
        <position position="22"/>
    </location>
    <ligand>
        <name>ATP</name>
        <dbReference type="ChEBI" id="CHEBI:30616"/>
    </ligand>
</feature>
<keyword evidence="12" id="KW-1185">Reference proteome</keyword>
<dbReference type="GO" id="GO:0000400">
    <property type="term" value="F:four-way junction DNA binding"/>
    <property type="evidence" value="ECO:0007669"/>
    <property type="project" value="UniProtKB-UniRule"/>
</dbReference>
<evidence type="ECO:0000256" key="8">
    <source>
        <dbReference type="ARBA" id="ARBA00023204"/>
    </source>
</evidence>
<dbReference type="Pfam" id="PF05491">
    <property type="entry name" value="WHD_RuvB"/>
    <property type="match status" value="1"/>
</dbReference>
<dbReference type="SUPFAM" id="SSF52540">
    <property type="entry name" value="P-loop containing nucleoside triphosphate hydrolases"/>
    <property type="match status" value="1"/>
</dbReference>
<dbReference type="GO" id="GO:0006281">
    <property type="term" value="P:DNA repair"/>
    <property type="evidence" value="ECO:0007669"/>
    <property type="project" value="UniProtKB-UniRule"/>
</dbReference>
<dbReference type="Pfam" id="PF05496">
    <property type="entry name" value="RuvB_N"/>
    <property type="match status" value="1"/>
</dbReference>
<evidence type="ECO:0000259" key="10">
    <source>
        <dbReference type="SMART" id="SM00382"/>
    </source>
</evidence>
<evidence type="ECO:0000256" key="9">
    <source>
        <dbReference type="HAMAP-Rule" id="MF_00016"/>
    </source>
</evidence>
<dbReference type="Gene3D" id="3.40.50.300">
    <property type="entry name" value="P-loop containing nucleotide triphosphate hydrolases"/>
    <property type="match status" value="1"/>
</dbReference>
<keyword evidence="2 9" id="KW-0547">Nucleotide-binding</keyword>
<dbReference type="AlphaFoldDB" id="F9UKK1"/>
<comment type="similarity">
    <text evidence="9">Belongs to the RuvB family.</text>
</comment>
<dbReference type="eggNOG" id="COG2255">
    <property type="taxonomic scope" value="Bacteria"/>
</dbReference>